<dbReference type="PANTHER" id="PTHR43640">
    <property type="entry name" value="OS07G0260300 PROTEIN"/>
    <property type="match status" value="1"/>
</dbReference>
<evidence type="ECO:0000313" key="2">
    <source>
        <dbReference type="EMBL" id="OJJ26620.1"/>
    </source>
</evidence>
<name>A0A1L9QVB2_9CYAN</name>
<sequence length="184" mass="20926">MVVMEDMGTPIGSYAPDFEVPGVDDQVHHLARYMEKYQVIGVLFMGNQCPYVIELLEDLKQLQQEREPQGMTLVGMNANQGSKNSGENFEQMKVFAQDHQLNFPYLRDVTQDVAKSFGATQTPELFLLNHEGRLCYRRGMTKEQSAVKQWIEDIRGAIAQMLQGEPVTYPIPESLVGTPIQWRS</sequence>
<dbReference type="AlphaFoldDB" id="A0A1L9QVB2"/>
<dbReference type="InterPro" id="IPR036249">
    <property type="entry name" value="Thioredoxin-like_sf"/>
</dbReference>
<organism evidence="2 3">
    <name type="scientific">Roseofilum reptotaenium AO1-A</name>
    <dbReference type="NCBI Taxonomy" id="1925591"/>
    <lineage>
        <taxon>Bacteria</taxon>
        <taxon>Bacillati</taxon>
        <taxon>Cyanobacteriota</taxon>
        <taxon>Cyanophyceae</taxon>
        <taxon>Desertifilales</taxon>
        <taxon>Desertifilaceae</taxon>
        <taxon>Roseofilum</taxon>
    </lineage>
</organism>
<dbReference type="EMBL" id="MLAW01000006">
    <property type="protein sequence ID" value="OJJ26620.1"/>
    <property type="molecule type" value="Genomic_DNA"/>
</dbReference>
<dbReference type="PROSITE" id="PS51352">
    <property type="entry name" value="THIOREDOXIN_2"/>
    <property type="match status" value="1"/>
</dbReference>
<dbReference type="SUPFAM" id="SSF52833">
    <property type="entry name" value="Thioredoxin-like"/>
    <property type="match status" value="1"/>
</dbReference>
<dbReference type="Gene3D" id="3.40.30.10">
    <property type="entry name" value="Glutaredoxin"/>
    <property type="match status" value="1"/>
</dbReference>
<dbReference type="GO" id="GO:0016209">
    <property type="term" value="F:antioxidant activity"/>
    <property type="evidence" value="ECO:0007669"/>
    <property type="project" value="InterPro"/>
</dbReference>
<dbReference type="PANTHER" id="PTHR43640:SF1">
    <property type="entry name" value="THIOREDOXIN-DEPENDENT PEROXIREDOXIN"/>
    <property type="match status" value="1"/>
</dbReference>
<keyword evidence="3" id="KW-1185">Reference proteome</keyword>
<reference evidence="2" key="1">
    <citation type="submission" date="2016-10" db="EMBL/GenBank/DDBJ databases">
        <title>CRISPR-Cas defence system in Roseofilum reptotaenium: evidence of a bacteriophage-cyanobacterium arms race in the coral black band disease.</title>
        <authorList>
            <person name="Buerger P."/>
            <person name="Wood-Charlson E.M."/>
            <person name="Weynberg K.D."/>
            <person name="Willis B."/>
            <person name="Van Oppen M.J."/>
        </authorList>
    </citation>
    <scope>NUCLEOTIDE SEQUENCE [LARGE SCALE GENOMIC DNA]</scope>
    <source>
        <strain evidence="2">AO1-A</strain>
    </source>
</reference>
<gene>
    <name evidence="2" type="ORF">BI308_05885</name>
</gene>
<protein>
    <recommendedName>
        <fullName evidence="1">Thioredoxin domain-containing protein</fullName>
    </recommendedName>
</protein>
<evidence type="ECO:0000313" key="3">
    <source>
        <dbReference type="Proteomes" id="UP000183940"/>
    </source>
</evidence>
<evidence type="ECO:0000259" key="1">
    <source>
        <dbReference type="PROSITE" id="PS51352"/>
    </source>
</evidence>
<dbReference type="Pfam" id="PF00578">
    <property type="entry name" value="AhpC-TSA"/>
    <property type="match status" value="1"/>
</dbReference>
<proteinExistence type="predicted"/>
<feature type="domain" description="Thioredoxin" evidence="1">
    <location>
        <begin position="9"/>
        <end position="163"/>
    </location>
</feature>
<dbReference type="InterPro" id="IPR047262">
    <property type="entry name" value="PRX-like1"/>
</dbReference>
<dbReference type="GO" id="GO:0016491">
    <property type="term" value="F:oxidoreductase activity"/>
    <property type="evidence" value="ECO:0007669"/>
    <property type="project" value="InterPro"/>
</dbReference>
<comment type="caution">
    <text evidence="2">The sequence shown here is derived from an EMBL/GenBank/DDBJ whole genome shotgun (WGS) entry which is preliminary data.</text>
</comment>
<dbReference type="InterPro" id="IPR000866">
    <property type="entry name" value="AhpC/TSA"/>
</dbReference>
<accession>A0A1L9QVB2</accession>
<dbReference type="InterPro" id="IPR013766">
    <property type="entry name" value="Thioredoxin_domain"/>
</dbReference>
<dbReference type="Proteomes" id="UP000183940">
    <property type="component" value="Unassembled WGS sequence"/>
</dbReference>
<dbReference type="STRING" id="1925591.BI308_05885"/>